<evidence type="ECO:0000313" key="2">
    <source>
        <dbReference type="EMBL" id="URW80082.1"/>
    </source>
</evidence>
<dbReference type="AlphaFoldDB" id="A0A9J6ZQD2"/>
<dbReference type="KEGG" id="alkq:M9189_01745"/>
<sequence>MLRSLSVILMLGLALSLPAQDVQDIYGLAAEILENTAEMLDEEGDYSALIDQIADLIRNPININSATREDLNRIFFLSDMQIEALLFQRYQNKAFYSIYELQAVEGLDRRTLEYMEPLISFGIESQAVETPLKVKGDLFLRSQFQIQKRQGYKEREDGTTYYLGDRFRHYGRYEMQVGKQWQMGLIAEKDPGEPMFTDEIKTFDFVSGYLSWKGNKVLKQVIAGQYRMSAGQGLALQTGMAPVKSSDAISIRNRQQVFGPSLSATESEGLYGLILDLGTERLSVIPFVSLRKRDARLDTLSNGDIVIRSLKTDGYHRTLTELSQRRNADETAAGLRTRLYAGRFIVDGGFMHYMLEYPIEPEQETYRLIYFKGSSNQNYWLSTEGSIGKVFLFSELAFDKTGDPAIWAGLQHSPKGILDVVLAYRRIDMGYRAPLGAPLTEASQPAGESGFYTGISIPLPAALTLDTYIDYYRHKWPKYQIDAPHEGFDWLVVLCHKPSKEWENSIRLRYRDKPVNINTGEPAPAVATRSQTQLRFQSSYMPSKIWTFSFRADVQSVSHAGEGKLPKGYFFAQDVKFAAPNKNLTINARYALFDAEEYNTRIFAYEPDVLYSFSTPAYYGKGSRFILMAKWTPLPRLDLWVRYAAWKYSDREEIGTGQNRISGDLSSELKFQIRKRF</sequence>
<dbReference type="EMBL" id="CP098400">
    <property type="protein sequence ID" value="URW80082.1"/>
    <property type="molecule type" value="Genomic_DNA"/>
</dbReference>
<organism evidence="2 3">
    <name type="scientific">Xiashengella succiniciproducens</name>
    <dbReference type="NCBI Taxonomy" id="2949635"/>
    <lineage>
        <taxon>Bacteria</taxon>
        <taxon>Pseudomonadati</taxon>
        <taxon>Bacteroidota</taxon>
        <taxon>Bacteroidia</taxon>
        <taxon>Marinilabiliales</taxon>
        <taxon>Marinilabiliaceae</taxon>
        <taxon>Xiashengella</taxon>
    </lineage>
</organism>
<dbReference type="Pfam" id="PF12836">
    <property type="entry name" value="HHH_3"/>
    <property type="match status" value="1"/>
</dbReference>
<evidence type="ECO:0000313" key="3">
    <source>
        <dbReference type="Proteomes" id="UP001056426"/>
    </source>
</evidence>
<reference evidence="2" key="1">
    <citation type="submission" date="2022-05" db="EMBL/GenBank/DDBJ databases">
        <authorList>
            <person name="Sun X."/>
        </authorList>
    </citation>
    <scope>NUCLEOTIDE SEQUENCE</scope>
    <source>
        <strain evidence="2">Ai-910</strain>
    </source>
</reference>
<proteinExistence type="predicted"/>
<dbReference type="RefSeq" id="WP_250724195.1">
    <property type="nucleotide sequence ID" value="NZ_CP098400.1"/>
</dbReference>
<feature type="chain" id="PRO_5039930044" evidence="1">
    <location>
        <begin position="20"/>
        <end position="677"/>
    </location>
</feature>
<reference evidence="2" key="2">
    <citation type="submission" date="2022-06" db="EMBL/GenBank/DDBJ databases">
        <title>Xiashengella guii gen. nov. sp. nov., a bacterium isolated form anaerobic digestion tank.</title>
        <authorList>
            <person name="Huang H."/>
        </authorList>
    </citation>
    <scope>NUCLEOTIDE SEQUENCE</scope>
    <source>
        <strain evidence="2">Ai-910</strain>
    </source>
</reference>
<gene>
    <name evidence="2" type="ORF">M9189_01745</name>
</gene>
<evidence type="ECO:0000256" key="1">
    <source>
        <dbReference type="SAM" id="SignalP"/>
    </source>
</evidence>
<feature type="signal peptide" evidence="1">
    <location>
        <begin position="1"/>
        <end position="19"/>
    </location>
</feature>
<dbReference type="Proteomes" id="UP001056426">
    <property type="component" value="Chromosome"/>
</dbReference>
<dbReference type="SUPFAM" id="SSF47781">
    <property type="entry name" value="RuvA domain 2-like"/>
    <property type="match status" value="1"/>
</dbReference>
<dbReference type="InterPro" id="IPR010994">
    <property type="entry name" value="RuvA_2-like"/>
</dbReference>
<protein>
    <submittedName>
        <fullName evidence="2">Helix-hairpin-helix domain-containing protein</fullName>
    </submittedName>
</protein>
<name>A0A9J6ZQD2_9BACT</name>
<accession>A0A9J6ZQD2</accession>
<keyword evidence="1" id="KW-0732">Signal</keyword>
<keyword evidence="3" id="KW-1185">Reference proteome</keyword>